<accession>A0A402DJ06</accession>
<comment type="caution">
    <text evidence="2">The sequence shown here is derived from an EMBL/GenBank/DDBJ whole genome shotgun (WGS) entry which is preliminary data.</text>
</comment>
<feature type="transmembrane region" description="Helical" evidence="1">
    <location>
        <begin position="60"/>
        <end position="78"/>
    </location>
</feature>
<dbReference type="RefSeq" id="WP_172963183.1">
    <property type="nucleotide sequence ID" value="NZ_BIFY01000115.1"/>
</dbReference>
<keyword evidence="1" id="KW-0812">Transmembrane</keyword>
<gene>
    <name evidence="2" type="ORF">MiAbB_04157</name>
</gene>
<dbReference type="EMBL" id="BIFY01000115">
    <property type="protein sequence ID" value="GCE62212.1"/>
    <property type="molecule type" value="Genomic_DNA"/>
</dbReference>
<evidence type="ECO:0000313" key="2">
    <source>
        <dbReference type="EMBL" id="GCE62212.1"/>
    </source>
</evidence>
<evidence type="ECO:0000256" key="1">
    <source>
        <dbReference type="SAM" id="Phobius"/>
    </source>
</evidence>
<dbReference type="AlphaFoldDB" id="A0A402DJ06"/>
<dbReference type="Proteomes" id="UP000289660">
    <property type="component" value="Unassembled WGS sequence"/>
</dbReference>
<keyword evidence="1" id="KW-0472">Membrane</keyword>
<reference evidence="3" key="1">
    <citation type="submission" date="2018-12" db="EMBL/GenBank/DDBJ databases">
        <title>Genome sequence of Microcystis aeruginosa NIES-4285.</title>
        <authorList>
            <person name="Tanabe Y."/>
        </authorList>
    </citation>
    <scope>NUCLEOTIDE SEQUENCE [LARGE SCALE GENOMIC DNA]</scope>
    <source>
        <strain evidence="3">NIES-4285</strain>
    </source>
</reference>
<protein>
    <submittedName>
        <fullName evidence="2">Uncharacterized protein</fullName>
    </submittedName>
</protein>
<keyword evidence="1" id="KW-1133">Transmembrane helix</keyword>
<feature type="transmembrane region" description="Helical" evidence="1">
    <location>
        <begin position="99"/>
        <end position="120"/>
    </location>
</feature>
<sequence>MSQQPPQPLSKPDPNLPELKTKTGKRAERLLLNVWEPLDVLGRGLMGDLWRAVYLSVQDAIALSILLQLPSFIGRVIIGKDFSGFDVCLQENPLGVSRYACFIIITSDFCLWIILAGRIIGRFWVDLRGLKGGNKHGSGKS</sequence>
<name>A0A402DJ06_MICAE</name>
<evidence type="ECO:0000313" key="3">
    <source>
        <dbReference type="Proteomes" id="UP000289660"/>
    </source>
</evidence>
<organism evidence="2 3">
    <name type="scientific">Microcystis aeruginosa NIES-4285</name>
    <dbReference type="NCBI Taxonomy" id="2497681"/>
    <lineage>
        <taxon>Bacteria</taxon>
        <taxon>Bacillati</taxon>
        <taxon>Cyanobacteriota</taxon>
        <taxon>Cyanophyceae</taxon>
        <taxon>Oscillatoriophycideae</taxon>
        <taxon>Chroococcales</taxon>
        <taxon>Microcystaceae</taxon>
        <taxon>Microcystis</taxon>
    </lineage>
</organism>
<proteinExistence type="predicted"/>